<dbReference type="Proteomes" id="UP001159428">
    <property type="component" value="Unassembled WGS sequence"/>
</dbReference>
<dbReference type="Pfam" id="PF13516">
    <property type="entry name" value="LRR_6"/>
    <property type="match status" value="2"/>
</dbReference>
<dbReference type="SUPFAM" id="SSF52047">
    <property type="entry name" value="RNI-like"/>
    <property type="match status" value="1"/>
</dbReference>
<dbReference type="InterPro" id="IPR001611">
    <property type="entry name" value="Leu-rich_rpt"/>
</dbReference>
<keyword evidence="2" id="KW-0963">Cytoplasm</keyword>
<evidence type="ECO:0000256" key="3">
    <source>
        <dbReference type="ARBA" id="ARBA00022737"/>
    </source>
</evidence>
<dbReference type="GO" id="GO:0005737">
    <property type="term" value="C:cytoplasm"/>
    <property type="evidence" value="ECO:0007669"/>
    <property type="project" value="UniProtKB-SubCell"/>
</dbReference>
<dbReference type="SMART" id="SM00368">
    <property type="entry name" value="LRR_RI"/>
    <property type="match status" value="5"/>
</dbReference>
<dbReference type="PANTHER" id="PTHR45690:SF19">
    <property type="entry name" value="NACHT, LRR AND PYD DOMAINS-CONTAINING PROTEIN 3"/>
    <property type="match status" value="1"/>
</dbReference>
<keyword evidence="3" id="KW-0677">Repeat</keyword>
<feature type="non-terminal residue" evidence="4">
    <location>
        <position position="253"/>
    </location>
</feature>
<dbReference type="AlphaFoldDB" id="A0AAU9XEC8"/>
<evidence type="ECO:0000313" key="4">
    <source>
        <dbReference type="EMBL" id="CAH3145919.1"/>
    </source>
</evidence>
<name>A0AAU9XEC8_9CNID</name>
<dbReference type="Gene3D" id="3.80.10.10">
    <property type="entry name" value="Ribonuclease Inhibitor"/>
    <property type="match status" value="1"/>
</dbReference>
<dbReference type="InterPro" id="IPR032675">
    <property type="entry name" value="LRR_dom_sf"/>
</dbReference>
<protein>
    <submittedName>
        <fullName evidence="4">Uncharacterized protein</fullName>
    </submittedName>
</protein>
<accession>A0AAU9XEC8</accession>
<reference evidence="4 5" key="1">
    <citation type="submission" date="2022-05" db="EMBL/GenBank/DDBJ databases">
        <authorList>
            <consortium name="Genoscope - CEA"/>
            <person name="William W."/>
        </authorList>
    </citation>
    <scope>NUCLEOTIDE SEQUENCE [LARGE SCALE GENOMIC DNA]</scope>
</reference>
<evidence type="ECO:0000313" key="5">
    <source>
        <dbReference type="Proteomes" id="UP001159428"/>
    </source>
</evidence>
<evidence type="ECO:0000256" key="2">
    <source>
        <dbReference type="ARBA" id="ARBA00022490"/>
    </source>
</evidence>
<dbReference type="EMBL" id="CALNXJ010000041">
    <property type="protein sequence ID" value="CAH3145919.1"/>
    <property type="molecule type" value="Genomic_DNA"/>
</dbReference>
<organism evidence="4 5">
    <name type="scientific">Pocillopora meandrina</name>
    <dbReference type="NCBI Taxonomy" id="46732"/>
    <lineage>
        <taxon>Eukaryota</taxon>
        <taxon>Metazoa</taxon>
        <taxon>Cnidaria</taxon>
        <taxon>Anthozoa</taxon>
        <taxon>Hexacorallia</taxon>
        <taxon>Scleractinia</taxon>
        <taxon>Astrocoeniina</taxon>
        <taxon>Pocilloporidae</taxon>
        <taxon>Pocillopora</taxon>
    </lineage>
</organism>
<proteinExistence type="predicted"/>
<evidence type="ECO:0000256" key="1">
    <source>
        <dbReference type="ARBA" id="ARBA00004496"/>
    </source>
</evidence>
<comment type="subcellular location">
    <subcellularLocation>
        <location evidence="1">Cytoplasm</location>
    </subcellularLocation>
</comment>
<comment type="caution">
    <text evidence="4">The sequence shown here is derived from an EMBL/GenBank/DDBJ whole genome shotgun (WGS) entry which is preliminary data.</text>
</comment>
<dbReference type="InterPro" id="IPR050637">
    <property type="entry name" value="NLRP_innate_immun_reg"/>
</dbReference>
<keyword evidence="5" id="KW-1185">Reference proteome</keyword>
<dbReference type="PANTHER" id="PTHR45690">
    <property type="entry name" value="NACHT, LRR AND PYD DOMAINS-CONTAINING PROTEIN 12"/>
    <property type="match status" value="1"/>
</dbReference>
<sequence length="253" mass="27655">MEDDFEREEVSKLKGSGLLYCGQPFRTALITTTKHFSFTHLTVQEFLAARWFVKENCRITANTVCNSLNNEHCLVCELNLVYIYLTDECVDVINRLVVRKLTTLSLVTAGITVTSVASLCEALQDPSCKLTTLNLRGGSITDTSVASLCEALQHPSCKLTSLNLGISSMTDIGVVCLCEALQHPSCKLNTLTLTQNRITDTGIAILFEALQHPSCKLTTLNLGNSFTTDTSVASLCRALKHSSFKLTTLNLPS</sequence>
<gene>
    <name evidence="4" type="ORF">PMEA_00022802</name>
</gene>